<accession>A0A7C9AZN3</accession>
<proteinExistence type="predicted"/>
<evidence type="ECO:0000313" key="1">
    <source>
        <dbReference type="EMBL" id="MBA4679719.1"/>
    </source>
</evidence>
<name>A0A7C9AZN3_OPUST</name>
<reference evidence="1" key="1">
    <citation type="journal article" date="2013" name="J. Plant Res.">
        <title>Effect of fungi and light on seed germination of three Opuntia species from semiarid lands of central Mexico.</title>
        <authorList>
            <person name="Delgado-Sanchez P."/>
            <person name="Jimenez-Bremont J.F."/>
            <person name="Guerrero-Gonzalez Mde L."/>
            <person name="Flores J."/>
        </authorList>
    </citation>
    <scope>NUCLEOTIDE SEQUENCE</scope>
    <source>
        <tissue evidence="1">Cladode</tissue>
    </source>
</reference>
<dbReference type="AlphaFoldDB" id="A0A7C9AZN3"/>
<sequence>MRQMNYEVTKTTTDHPNSNRRVTFAEGYCFLVNRSYYTHTEPITGLLETQGGDRYTGTRKPKAKRIIAQTKITAQSVFLIQFSLQYTQPHNFQYVLVSYHDQGLMQN</sequence>
<protein>
    <submittedName>
        <fullName evidence="1">Uncharacterized protein</fullName>
    </submittedName>
</protein>
<organism evidence="1">
    <name type="scientific">Opuntia streptacantha</name>
    <name type="common">Prickly pear cactus</name>
    <name type="synonym">Opuntia cardona</name>
    <dbReference type="NCBI Taxonomy" id="393608"/>
    <lineage>
        <taxon>Eukaryota</taxon>
        <taxon>Viridiplantae</taxon>
        <taxon>Streptophyta</taxon>
        <taxon>Embryophyta</taxon>
        <taxon>Tracheophyta</taxon>
        <taxon>Spermatophyta</taxon>
        <taxon>Magnoliopsida</taxon>
        <taxon>eudicotyledons</taxon>
        <taxon>Gunneridae</taxon>
        <taxon>Pentapetalae</taxon>
        <taxon>Caryophyllales</taxon>
        <taxon>Cactineae</taxon>
        <taxon>Cactaceae</taxon>
        <taxon>Opuntioideae</taxon>
        <taxon>Opuntia</taxon>
    </lineage>
</organism>
<dbReference type="EMBL" id="GISG01284290">
    <property type="protein sequence ID" value="MBA4679719.1"/>
    <property type="molecule type" value="Transcribed_RNA"/>
</dbReference>
<reference evidence="1" key="2">
    <citation type="submission" date="2020-07" db="EMBL/GenBank/DDBJ databases">
        <authorList>
            <person name="Vera ALvarez R."/>
            <person name="Arias-Moreno D.M."/>
            <person name="Jimenez-Jacinto V."/>
            <person name="Jimenez-Bremont J.F."/>
            <person name="Swaminathan K."/>
            <person name="Moose S.P."/>
            <person name="Guerrero-Gonzalez M.L."/>
            <person name="Marino-Ramirez L."/>
            <person name="Landsman D."/>
            <person name="Rodriguez-Kessler M."/>
            <person name="Delgado-Sanchez P."/>
        </authorList>
    </citation>
    <scope>NUCLEOTIDE SEQUENCE</scope>
    <source>
        <tissue evidence="1">Cladode</tissue>
    </source>
</reference>